<reference evidence="2 3" key="1">
    <citation type="submission" date="2018-11" db="EMBL/GenBank/DDBJ databases">
        <authorList>
            <person name="Zhou Z."/>
            <person name="Wang G."/>
        </authorList>
    </citation>
    <scope>NUCLEOTIDE SEQUENCE [LARGE SCALE GENOMIC DNA]</scope>
    <source>
        <strain evidence="2 3">KCTC52004</strain>
    </source>
</reference>
<dbReference type="OrthoDB" id="1525231at2"/>
<dbReference type="RefSeq" id="WP_124878923.1">
    <property type="nucleotide sequence ID" value="NZ_RQJO01000015.1"/>
</dbReference>
<keyword evidence="1" id="KW-0812">Transmembrane</keyword>
<gene>
    <name evidence="2" type="ORF">EHT25_28890</name>
</gene>
<name>A0A3P1BD20_9BACT</name>
<dbReference type="AlphaFoldDB" id="A0A3P1BD20"/>
<evidence type="ECO:0000256" key="1">
    <source>
        <dbReference type="SAM" id="Phobius"/>
    </source>
</evidence>
<feature type="transmembrane region" description="Helical" evidence="1">
    <location>
        <begin position="45"/>
        <end position="63"/>
    </location>
</feature>
<keyword evidence="1" id="KW-0472">Membrane</keyword>
<protein>
    <submittedName>
        <fullName evidence="2">Uncharacterized protein</fullName>
    </submittedName>
</protein>
<keyword evidence="1" id="KW-1133">Transmembrane helix</keyword>
<evidence type="ECO:0000313" key="3">
    <source>
        <dbReference type="Proteomes" id="UP000271925"/>
    </source>
</evidence>
<accession>A0A3P1BD20</accession>
<evidence type="ECO:0000313" key="2">
    <source>
        <dbReference type="EMBL" id="RRA99000.1"/>
    </source>
</evidence>
<sequence length="115" mass="12482">MLPFLVIAVLSAVAQLFLPWWSIAVVTFGVCFWRSRTGWRAFGNGFSGIAVVWFVYALLIHVQTDGILTGRMADLLFKTKMPVLLLLVTPLMGGLVGGFAGLAGRQVRAVFAAKP</sequence>
<dbReference type="EMBL" id="RQJO01000015">
    <property type="protein sequence ID" value="RRA99000.1"/>
    <property type="molecule type" value="Genomic_DNA"/>
</dbReference>
<proteinExistence type="predicted"/>
<feature type="transmembrane region" description="Helical" evidence="1">
    <location>
        <begin position="83"/>
        <end position="104"/>
    </location>
</feature>
<organism evidence="2 3">
    <name type="scientific">Larkinella rosea</name>
    <dbReference type="NCBI Taxonomy" id="2025312"/>
    <lineage>
        <taxon>Bacteria</taxon>
        <taxon>Pseudomonadati</taxon>
        <taxon>Bacteroidota</taxon>
        <taxon>Cytophagia</taxon>
        <taxon>Cytophagales</taxon>
        <taxon>Spirosomataceae</taxon>
        <taxon>Larkinella</taxon>
    </lineage>
</organism>
<feature type="transmembrane region" description="Helical" evidence="1">
    <location>
        <begin position="6"/>
        <end position="33"/>
    </location>
</feature>
<keyword evidence="3" id="KW-1185">Reference proteome</keyword>
<dbReference type="Proteomes" id="UP000271925">
    <property type="component" value="Unassembled WGS sequence"/>
</dbReference>
<comment type="caution">
    <text evidence="2">The sequence shown here is derived from an EMBL/GenBank/DDBJ whole genome shotgun (WGS) entry which is preliminary data.</text>
</comment>